<dbReference type="GO" id="GO:0009279">
    <property type="term" value="C:cell outer membrane"/>
    <property type="evidence" value="ECO:0007669"/>
    <property type="project" value="UniProtKB-SubCell"/>
</dbReference>
<dbReference type="AlphaFoldDB" id="A0A2U0ZWK1"/>
<evidence type="ECO:0000313" key="14">
    <source>
        <dbReference type="EMBL" id="PYE21469.1"/>
    </source>
</evidence>
<evidence type="ECO:0000256" key="6">
    <source>
        <dbReference type="ARBA" id="ARBA00022729"/>
    </source>
</evidence>
<reference evidence="14 15" key="1">
    <citation type="submission" date="2018-06" db="EMBL/GenBank/DDBJ databases">
        <title>Genomic Encyclopedia of Type Strains, Phase IV (KMG-V): Genome sequencing to study the core and pangenomes of soil and plant-associated prokaryotes.</title>
        <authorList>
            <person name="Whitman W."/>
        </authorList>
    </citation>
    <scope>NUCLEOTIDE SEQUENCE [LARGE SCALE GENOMIC DNA]</scope>
    <source>
        <strain evidence="14 15">SRCL-318</strain>
        <strain evidence="13 16">SRMrh-85</strain>
    </source>
</reference>
<evidence type="ECO:0000256" key="3">
    <source>
        <dbReference type="ARBA" id="ARBA00022448"/>
    </source>
</evidence>
<dbReference type="PANTHER" id="PTHR34501:SF9">
    <property type="entry name" value="MAJOR OUTER MEMBRANE PROTEIN P.IA"/>
    <property type="match status" value="1"/>
</dbReference>
<evidence type="ECO:0000256" key="8">
    <source>
        <dbReference type="ARBA" id="ARBA00023114"/>
    </source>
</evidence>
<dbReference type="GO" id="GO:0046930">
    <property type="term" value="C:pore complex"/>
    <property type="evidence" value="ECO:0007669"/>
    <property type="project" value="UniProtKB-KW"/>
</dbReference>
<dbReference type="Proteomes" id="UP000247772">
    <property type="component" value="Unassembled WGS sequence"/>
</dbReference>
<dbReference type="Proteomes" id="UP000533533">
    <property type="component" value="Unassembled WGS sequence"/>
</dbReference>
<feature type="domain" description="Porin" evidence="12">
    <location>
        <begin position="10"/>
        <end position="99"/>
    </location>
</feature>
<comment type="subunit">
    <text evidence="2">Homotrimer.</text>
</comment>
<evidence type="ECO:0000256" key="7">
    <source>
        <dbReference type="ARBA" id="ARBA00023065"/>
    </source>
</evidence>
<dbReference type="GO" id="GO:0006811">
    <property type="term" value="P:monoatomic ion transport"/>
    <property type="evidence" value="ECO:0007669"/>
    <property type="project" value="UniProtKB-KW"/>
</dbReference>
<dbReference type="SUPFAM" id="SSF56935">
    <property type="entry name" value="Porins"/>
    <property type="match status" value="1"/>
</dbReference>
<dbReference type="PANTHER" id="PTHR34501">
    <property type="entry name" value="PROTEIN YDDL-RELATED"/>
    <property type="match status" value="1"/>
</dbReference>
<dbReference type="OrthoDB" id="8520696at2"/>
<keyword evidence="9" id="KW-0472">Membrane</keyword>
<keyword evidence="4" id="KW-1134">Transmembrane beta strand</keyword>
<comment type="subcellular location">
    <subcellularLocation>
        <location evidence="1">Cell outer membrane</location>
        <topology evidence="1">Multi-pass membrane protein</topology>
    </subcellularLocation>
</comment>
<evidence type="ECO:0000256" key="9">
    <source>
        <dbReference type="ARBA" id="ARBA00023136"/>
    </source>
</evidence>
<dbReference type="InterPro" id="IPR023614">
    <property type="entry name" value="Porin_dom_sf"/>
</dbReference>
<dbReference type="GO" id="GO:0015288">
    <property type="term" value="F:porin activity"/>
    <property type="evidence" value="ECO:0007669"/>
    <property type="project" value="UniProtKB-KW"/>
</dbReference>
<dbReference type="PROSITE" id="PS51257">
    <property type="entry name" value="PROKAR_LIPOPROTEIN"/>
    <property type="match status" value="1"/>
</dbReference>
<gene>
    <name evidence="14" type="ORF">C7410_114110</name>
    <name evidence="13" type="ORF">FHX59_006763</name>
</gene>
<protein>
    <submittedName>
        <fullName evidence="13 14">Porin</fullName>
    </submittedName>
</protein>
<feature type="signal peptide" evidence="11">
    <location>
        <begin position="1"/>
        <end position="23"/>
    </location>
</feature>
<dbReference type="EMBL" id="QJSQ01000014">
    <property type="protein sequence ID" value="PYE21469.1"/>
    <property type="molecule type" value="Genomic_DNA"/>
</dbReference>
<evidence type="ECO:0000256" key="10">
    <source>
        <dbReference type="ARBA" id="ARBA00023237"/>
    </source>
</evidence>
<comment type="caution">
    <text evidence="14">The sequence shown here is derived from an EMBL/GenBank/DDBJ whole genome shotgun (WGS) entry which is preliminary data.</text>
</comment>
<keyword evidence="8" id="KW-0626">Porin</keyword>
<sequence>MSNMKKPLTAAALAGACVSLAHAQSSATLYGELDESLQFTNSEGSHGHTGSVLGLADGANNTMVWGIKGKEDLGGGLSAVFTLESQFELSNGANPFGSDLFGRQFMGRPLR</sequence>
<evidence type="ECO:0000256" key="2">
    <source>
        <dbReference type="ARBA" id="ARBA00011233"/>
    </source>
</evidence>
<feature type="chain" id="PRO_5030057677" evidence="11">
    <location>
        <begin position="24"/>
        <end position="111"/>
    </location>
</feature>
<keyword evidence="16" id="KW-1185">Reference proteome</keyword>
<dbReference type="RefSeq" id="WP_110387958.1">
    <property type="nucleotide sequence ID" value="NZ_JACHVZ010000025.1"/>
</dbReference>
<dbReference type="Pfam" id="PF13609">
    <property type="entry name" value="Porin_4"/>
    <property type="match status" value="1"/>
</dbReference>
<keyword evidence="5" id="KW-0812">Transmembrane</keyword>
<keyword evidence="3" id="KW-0813">Transport</keyword>
<evidence type="ECO:0000259" key="12">
    <source>
        <dbReference type="Pfam" id="PF13609"/>
    </source>
</evidence>
<evidence type="ECO:0000313" key="15">
    <source>
        <dbReference type="Proteomes" id="UP000247772"/>
    </source>
</evidence>
<keyword evidence="7" id="KW-0406">Ion transport</keyword>
<keyword evidence="6 11" id="KW-0732">Signal</keyword>
<organism evidence="14 15">
    <name type="scientific">Paraburkholderia silvatlantica</name>
    <dbReference type="NCBI Taxonomy" id="321895"/>
    <lineage>
        <taxon>Bacteria</taxon>
        <taxon>Pseudomonadati</taxon>
        <taxon>Pseudomonadota</taxon>
        <taxon>Betaproteobacteria</taxon>
        <taxon>Burkholderiales</taxon>
        <taxon>Burkholderiaceae</taxon>
        <taxon>Paraburkholderia</taxon>
    </lineage>
</organism>
<evidence type="ECO:0000256" key="5">
    <source>
        <dbReference type="ARBA" id="ARBA00022692"/>
    </source>
</evidence>
<evidence type="ECO:0000256" key="1">
    <source>
        <dbReference type="ARBA" id="ARBA00004571"/>
    </source>
</evidence>
<evidence type="ECO:0000256" key="11">
    <source>
        <dbReference type="SAM" id="SignalP"/>
    </source>
</evidence>
<keyword evidence="10" id="KW-0998">Cell outer membrane</keyword>
<dbReference type="Gene3D" id="2.40.160.10">
    <property type="entry name" value="Porin"/>
    <property type="match status" value="1"/>
</dbReference>
<dbReference type="EMBL" id="JACHVZ010000025">
    <property type="protein sequence ID" value="MBB2932282.1"/>
    <property type="molecule type" value="Genomic_DNA"/>
</dbReference>
<evidence type="ECO:0000313" key="13">
    <source>
        <dbReference type="EMBL" id="MBB2932282.1"/>
    </source>
</evidence>
<dbReference type="InterPro" id="IPR033900">
    <property type="entry name" value="Gram_neg_porin_domain"/>
</dbReference>
<accession>A0A2U0ZWK1</accession>
<dbReference type="CDD" id="cd00342">
    <property type="entry name" value="gram_neg_porins"/>
    <property type="match status" value="1"/>
</dbReference>
<dbReference type="InterPro" id="IPR050298">
    <property type="entry name" value="Gram-neg_bact_OMP"/>
</dbReference>
<evidence type="ECO:0000256" key="4">
    <source>
        <dbReference type="ARBA" id="ARBA00022452"/>
    </source>
</evidence>
<proteinExistence type="predicted"/>
<name>A0A2U0ZWK1_9BURK</name>
<evidence type="ECO:0000313" key="16">
    <source>
        <dbReference type="Proteomes" id="UP000533533"/>
    </source>
</evidence>